<dbReference type="InterPro" id="IPR044492">
    <property type="entry name" value="P_typ_ATPase_HD_dom"/>
</dbReference>
<dbReference type="InterPro" id="IPR023299">
    <property type="entry name" value="ATPase_P-typ_cyto_dom_N"/>
</dbReference>
<feature type="transmembrane region" description="Helical" evidence="9">
    <location>
        <begin position="749"/>
        <end position="772"/>
    </location>
</feature>
<dbReference type="STRING" id="1385517.N800_03430"/>
<evidence type="ECO:0000256" key="5">
    <source>
        <dbReference type="ARBA" id="ARBA00022967"/>
    </source>
</evidence>
<dbReference type="SMART" id="SM00831">
    <property type="entry name" value="Cation_ATPase_N"/>
    <property type="match status" value="1"/>
</dbReference>
<dbReference type="Pfam" id="PF00689">
    <property type="entry name" value="Cation_ATPase_C"/>
    <property type="match status" value="1"/>
</dbReference>
<dbReference type="Pfam" id="PF00690">
    <property type="entry name" value="Cation_ATPase_N"/>
    <property type="match status" value="1"/>
</dbReference>
<comment type="caution">
    <text evidence="11">The sequence shown here is derived from an EMBL/GenBank/DDBJ whole genome shotgun (WGS) entry which is preliminary data.</text>
</comment>
<dbReference type="Gene3D" id="2.70.150.10">
    <property type="entry name" value="Calcium-transporting ATPase, cytoplasmic transduction domain A"/>
    <property type="match status" value="1"/>
</dbReference>
<evidence type="ECO:0000313" key="12">
    <source>
        <dbReference type="Proteomes" id="UP000029998"/>
    </source>
</evidence>
<dbReference type="GO" id="GO:0016887">
    <property type="term" value="F:ATP hydrolysis activity"/>
    <property type="evidence" value="ECO:0007669"/>
    <property type="project" value="InterPro"/>
</dbReference>
<dbReference type="InterPro" id="IPR023214">
    <property type="entry name" value="HAD_sf"/>
</dbReference>
<gene>
    <name evidence="11" type="ORF">N800_03430</name>
</gene>
<keyword evidence="4" id="KW-0067">ATP-binding</keyword>
<dbReference type="EMBL" id="AVPU01000021">
    <property type="protein sequence ID" value="KGM53802.1"/>
    <property type="molecule type" value="Genomic_DNA"/>
</dbReference>
<dbReference type="SFLD" id="SFLDS00003">
    <property type="entry name" value="Haloacid_Dehalogenase"/>
    <property type="match status" value="1"/>
</dbReference>
<dbReference type="PRINTS" id="PR00119">
    <property type="entry name" value="CATATPASE"/>
</dbReference>
<evidence type="ECO:0000256" key="1">
    <source>
        <dbReference type="ARBA" id="ARBA00004141"/>
    </source>
</evidence>
<dbReference type="GO" id="GO:0015662">
    <property type="term" value="F:P-type ion transporter activity"/>
    <property type="evidence" value="ECO:0007669"/>
    <property type="project" value="UniProtKB-ARBA"/>
</dbReference>
<dbReference type="SFLD" id="SFLDG00002">
    <property type="entry name" value="C1.7:_P-type_atpase_like"/>
    <property type="match status" value="1"/>
</dbReference>
<dbReference type="InterPro" id="IPR036412">
    <property type="entry name" value="HAD-like_sf"/>
</dbReference>
<dbReference type="InterPro" id="IPR001757">
    <property type="entry name" value="P_typ_ATPase"/>
</dbReference>
<feature type="transmembrane region" description="Helical" evidence="9">
    <location>
        <begin position="211"/>
        <end position="233"/>
    </location>
</feature>
<comment type="subcellular location">
    <subcellularLocation>
        <location evidence="1">Membrane</location>
        <topology evidence="1">Multi-pass membrane protein</topology>
    </subcellularLocation>
</comment>
<dbReference type="InterPro" id="IPR006068">
    <property type="entry name" value="ATPase_P-typ_cation-transptr_C"/>
</dbReference>
<keyword evidence="12" id="KW-1185">Reference proteome</keyword>
<feature type="transmembrane region" description="Helical" evidence="9">
    <location>
        <begin position="784"/>
        <end position="802"/>
    </location>
</feature>
<feature type="transmembrane region" description="Helical" evidence="9">
    <location>
        <begin position="256"/>
        <end position="272"/>
    </location>
</feature>
<feature type="transmembrane region" description="Helical" evidence="9">
    <location>
        <begin position="610"/>
        <end position="630"/>
    </location>
</feature>
<evidence type="ECO:0000256" key="4">
    <source>
        <dbReference type="ARBA" id="ARBA00022840"/>
    </source>
</evidence>
<feature type="region of interest" description="Disordered" evidence="8">
    <location>
        <begin position="1"/>
        <end position="23"/>
    </location>
</feature>
<dbReference type="GO" id="GO:0005524">
    <property type="term" value="F:ATP binding"/>
    <property type="evidence" value="ECO:0007669"/>
    <property type="project" value="UniProtKB-KW"/>
</dbReference>
<evidence type="ECO:0000256" key="2">
    <source>
        <dbReference type="ARBA" id="ARBA00022692"/>
    </source>
</evidence>
<evidence type="ECO:0000259" key="10">
    <source>
        <dbReference type="SMART" id="SM00831"/>
    </source>
</evidence>
<keyword evidence="6 9" id="KW-1133">Transmembrane helix</keyword>
<keyword evidence="7 9" id="KW-0472">Membrane</keyword>
<evidence type="ECO:0000256" key="3">
    <source>
        <dbReference type="ARBA" id="ARBA00022741"/>
    </source>
</evidence>
<evidence type="ECO:0000256" key="9">
    <source>
        <dbReference type="SAM" id="Phobius"/>
    </source>
</evidence>
<dbReference type="InterPro" id="IPR059000">
    <property type="entry name" value="ATPase_P-type_domA"/>
</dbReference>
<dbReference type="SUPFAM" id="SSF81665">
    <property type="entry name" value="Calcium ATPase, transmembrane domain M"/>
    <property type="match status" value="1"/>
</dbReference>
<evidence type="ECO:0000256" key="7">
    <source>
        <dbReference type="ARBA" id="ARBA00023136"/>
    </source>
</evidence>
<keyword evidence="5" id="KW-1278">Translocase</keyword>
<dbReference type="SUPFAM" id="SSF81653">
    <property type="entry name" value="Calcium ATPase, transduction domain A"/>
    <property type="match status" value="1"/>
</dbReference>
<dbReference type="AlphaFoldDB" id="A0A0A0EXC0"/>
<feature type="transmembrane region" description="Helical" evidence="9">
    <location>
        <begin position="636"/>
        <end position="657"/>
    </location>
</feature>
<protein>
    <recommendedName>
        <fullName evidence="10">Cation-transporting P-type ATPase N-terminal domain-containing protein</fullName>
    </recommendedName>
</protein>
<dbReference type="SUPFAM" id="SSF56784">
    <property type="entry name" value="HAD-like"/>
    <property type="match status" value="1"/>
</dbReference>
<dbReference type="GO" id="GO:0016020">
    <property type="term" value="C:membrane"/>
    <property type="evidence" value="ECO:0007669"/>
    <property type="project" value="UniProtKB-SubCell"/>
</dbReference>
<organism evidence="11 12">
    <name type="scientific">Lysobacter daejeonensis GH1-9</name>
    <dbReference type="NCBI Taxonomy" id="1385517"/>
    <lineage>
        <taxon>Bacteria</taxon>
        <taxon>Pseudomonadati</taxon>
        <taxon>Pseudomonadota</taxon>
        <taxon>Gammaproteobacteria</taxon>
        <taxon>Lysobacterales</taxon>
        <taxon>Lysobacteraceae</taxon>
        <taxon>Aerolutibacter</taxon>
    </lineage>
</organism>
<accession>A0A0A0EXC0</accession>
<evidence type="ECO:0000313" key="11">
    <source>
        <dbReference type="EMBL" id="KGM53802.1"/>
    </source>
</evidence>
<dbReference type="InterPro" id="IPR008250">
    <property type="entry name" value="ATPase_P-typ_transduc_dom_A_sf"/>
</dbReference>
<dbReference type="InterPro" id="IPR023298">
    <property type="entry name" value="ATPase_P-typ_TM_dom_sf"/>
</dbReference>
<dbReference type="Proteomes" id="UP000029998">
    <property type="component" value="Unassembled WGS sequence"/>
</dbReference>
<dbReference type="NCBIfam" id="TIGR01494">
    <property type="entry name" value="ATPase_P-type"/>
    <property type="match status" value="2"/>
</dbReference>
<proteinExistence type="predicted"/>
<dbReference type="PANTHER" id="PTHR42861">
    <property type="entry name" value="CALCIUM-TRANSPORTING ATPASE"/>
    <property type="match status" value="1"/>
</dbReference>
<name>A0A0A0EXC0_9GAMM</name>
<dbReference type="PROSITE" id="PS00154">
    <property type="entry name" value="ATPASE_E1_E2"/>
    <property type="match status" value="1"/>
</dbReference>
<dbReference type="Pfam" id="PF00122">
    <property type="entry name" value="E1-E2_ATPase"/>
    <property type="match status" value="1"/>
</dbReference>
<dbReference type="InterPro" id="IPR018303">
    <property type="entry name" value="ATPase_P-typ_P_site"/>
</dbReference>
<dbReference type="PRINTS" id="PR00120">
    <property type="entry name" value="HATPASE"/>
</dbReference>
<feature type="transmembrane region" description="Helical" evidence="9">
    <location>
        <begin position="36"/>
        <end position="55"/>
    </location>
</feature>
<dbReference type="Gene3D" id="3.40.1110.10">
    <property type="entry name" value="Calcium-transporting ATPase, cytoplasmic domain N"/>
    <property type="match status" value="1"/>
</dbReference>
<feature type="transmembrane region" description="Helical" evidence="9">
    <location>
        <begin position="717"/>
        <end position="737"/>
    </location>
</feature>
<evidence type="ECO:0000256" key="8">
    <source>
        <dbReference type="SAM" id="MobiDB-lite"/>
    </source>
</evidence>
<feature type="transmembrane region" description="Helical" evidence="9">
    <location>
        <begin position="678"/>
        <end position="705"/>
    </location>
</feature>
<keyword evidence="2 9" id="KW-0812">Transmembrane</keyword>
<dbReference type="OrthoDB" id="9814270at2"/>
<reference evidence="11 12" key="1">
    <citation type="submission" date="2013-08" db="EMBL/GenBank/DDBJ databases">
        <title>Genome sequencing of Lysobacter.</title>
        <authorList>
            <person name="Zhang S."/>
            <person name="Wang G."/>
        </authorList>
    </citation>
    <scope>NUCLEOTIDE SEQUENCE [LARGE SCALE GENOMIC DNA]</scope>
    <source>
        <strain evidence="11 12">GH1-9</strain>
    </source>
</reference>
<feature type="domain" description="Cation-transporting P-type ATPase N-terminal" evidence="10">
    <location>
        <begin position="3"/>
        <end position="57"/>
    </location>
</feature>
<dbReference type="InterPro" id="IPR004014">
    <property type="entry name" value="ATPase_P-typ_cation-transptr_N"/>
</dbReference>
<dbReference type="eggNOG" id="COG0474">
    <property type="taxonomic scope" value="Bacteria"/>
</dbReference>
<evidence type="ECO:0000256" key="6">
    <source>
        <dbReference type="ARBA" id="ARBA00022989"/>
    </source>
</evidence>
<dbReference type="Gene3D" id="3.40.50.1000">
    <property type="entry name" value="HAD superfamily/HAD-like"/>
    <property type="match status" value="2"/>
</dbReference>
<sequence>MPGLTTNEATARLQRDGPNALPESGRKRRWAILFDVLREPMLLLLAAAAGIYMLLGDPQEASLLLASVGLVIGLTVYQEYKSERALQALRDLSSPRAHVLRDGVACVVPARELVVGDVILVAEGDRVPADARVLEGADLHVDESLLTGESVAVARPAGGDGLLHASTLVVRGRGSAEVVATGAQTAVGRIGTTLSTLQVERTPLQREMRRTVAVFALLSLATCVLMVVLYGLLRGDWLGAVLSGITLAMANIPEEFPVVLTVFLALGAWRMAKHNALVRRAPAIEALGAITVLCTDKTGTLTENRMAVAELDDTGTGQLIATAALACPPMSHDPVDRAVLDAAQRAGEAPEPAGWQRLREYPLSSRLPAYVQVWHRDNDRLVVAAKGAPETIAQLCGLDDAQLTDLHERMEAMTQRGLRVLATAVGELPGSATAELPEEPTGFRLQWRGLIAFADPLRDAVPEAVAEAQTAGVRVVMMTGDHAGTARAIAAQAGISHQADVVHGADVDGWDDSALAQHLGTTAVFARVRPEHKLRLVQALKQRGEVVAMTGDGVNDAPALMAAHVGIAMGGRGTDVAREAASIVLLDDNFVSVVRAIRLGRSIYDNIARAVRYILAVHVPITGLALLPLLAGSPPVLLPLHVVFLELIIDPACSIVLEREPPTNDLMRRAPRPPGQRLLDRITLLHALGRGVVMLATVVATYTIAVRAGAPHPQVSALAFTSLVVGNLGLILLHRSGGSLWRALRIPNAAFWIVVGATSTLLAAAILHPVVAGWFRFAPPGGDLLAVAVALPMMAVVAMDVLQQWTTRRKTTAMSVDAGAT</sequence>
<feature type="transmembrane region" description="Helical" evidence="9">
    <location>
        <begin position="61"/>
        <end position="80"/>
    </location>
</feature>
<dbReference type="Gene3D" id="1.20.1110.10">
    <property type="entry name" value="Calcium-transporting ATPase, transmembrane domain"/>
    <property type="match status" value="2"/>
</dbReference>
<dbReference type="SUPFAM" id="SSF81660">
    <property type="entry name" value="Metal cation-transporting ATPase, ATP-binding domain N"/>
    <property type="match status" value="1"/>
</dbReference>
<dbReference type="Pfam" id="PF00702">
    <property type="entry name" value="Hydrolase"/>
    <property type="match status" value="1"/>
</dbReference>
<dbReference type="SFLD" id="SFLDF00027">
    <property type="entry name" value="p-type_atpase"/>
    <property type="match status" value="1"/>
</dbReference>
<keyword evidence="3" id="KW-0547">Nucleotide-binding</keyword>